<organism evidence="1 2">
    <name type="scientific">Cronobacter phage vB_CsaM_GAP32</name>
    <dbReference type="NCBI Taxonomy" id="1141136"/>
    <lineage>
        <taxon>Viruses</taxon>
        <taxon>Duplodnaviria</taxon>
        <taxon>Heunggongvirae</taxon>
        <taxon>Uroviricota</taxon>
        <taxon>Caudoviricetes</taxon>
        <taxon>Mimasvirus</taxon>
        <taxon>Mimasvirus GAP32</taxon>
    </lineage>
</organism>
<accession>K4FB07</accession>
<keyword evidence="2" id="KW-1185">Reference proteome</keyword>
<sequence length="260" mass="30511">MFFNFFLSFESFRSGFSGSASKSQATDANQYVIPRKQRTTFNALLGSLAAVMNRESQFLYTSYATRTVLVNLSDESMFQLETLCVPEYCYCTYNLDTKIIGFGNSVLEAYEATREDNMKSGNVGYGGKANYNYMIQFFPLKEEDEPFEFTCPYAFYEQVLAELKPYIKYEKNAMFKNCTDILEREQPFLNKFFESYYEEGRDRSEKYYGSPIRTYEFKHTVKMFMEDDPDILEKKDFHESGLQFLGSLCFKMMQMTDETF</sequence>
<gene>
    <name evidence="1" type="ORF">GAP32_066</name>
</gene>
<proteinExistence type="predicted"/>
<evidence type="ECO:0000313" key="2">
    <source>
        <dbReference type="Proteomes" id="UP000000457"/>
    </source>
</evidence>
<dbReference type="EMBL" id="JN882285">
    <property type="protein sequence ID" value="AFC21514.1"/>
    <property type="molecule type" value="Genomic_DNA"/>
</dbReference>
<dbReference type="KEGG" id="vg:13993804"/>
<name>K4FB07_9CAUD</name>
<reference evidence="1 2" key="1">
    <citation type="journal article" date="2014" name="Virology">
        <title>Supersize me: Cronobacter sakazakii phage GAP32.</title>
        <authorList>
            <person name="Abbasifar R."/>
            <person name="Griffiths M.W."/>
            <person name="Sabour P.M."/>
            <person name="Ackermann H.-W."/>
            <person name="Vandersteegen K."/>
            <person name="Lavigne R."/>
            <person name="Noben J.-P."/>
            <person name="Villa A.A."/>
            <person name="Abbasifar A."/>
            <person name="Nash J.H.E."/>
            <person name="Kropinski A.M."/>
        </authorList>
    </citation>
    <scope>NUCLEOTIDE SEQUENCE [LARGE SCALE GENOMIC DNA]</scope>
    <source>
        <strain evidence="1">GAP-32</strain>
    </source>
</reference>
<dbReference type="GeneID" id="13993804"/>
<protein>
    <submittedName>
        <fullName evidence="1">Uncharacterized protein</fullName>
    </submittedName>
</protein>
<evidence type="ECO:0000313" key="1">
    <source>
        <dbReference type="EMBL" id="AFC21514.1"/>
    </source>
</evidence>
<dbReference type="RefSeq" id="YP_006987169.1">
    <property type="nucleotide sequence ID" value="NC_019401.1"/>
</dbReference>
<dbReference type="Proteomes" id="UP000000457">
    <property type="component" value="Segment"/>
</dbReference>
<dbReference type="OrthoDB" id="25396at10239"/>